<gene>
    <name evidence="1" type="ORF">CP967_04390</name>
</gene>
<dbReference type="KEGG" id="snk:CP967_04390"/>
<dbReference type="EMBL" id="CP023702">
    <property type="protein sequence ID" value="QEU71295.1"/>
    <property type="molecule type" value="Genomic_DNA"/>
</dbReference>
<reference evidence="1 2" key="1">
    <citation type="submission" date="2017-09" db="EMBL/GenBank/DDBJ databases">
        <authorList>
            <person name="Lee N."/>
            <person name="Cho B.-K."/>
        </authorList>
    </citation>
    <scope>NUCLEOTIDE SEQUENCE [LARGE SCALE GENOMIC DNA]</scope>
    <source>
        <strain evidence="1 2">ATCC 12769</strain>
    </source>
</reference>
<organism evidence="1 2">
    <name type="scientific">Streptomyces nitrosporeus</name>
    <dbReference type="NCBI Taxonomy" id="28894"/>
    <lineage>
        <taxon>Bacteria</taxon>
        <taxon>Bacillati</taxon>
        <taxon>Actinomycetota</taxon>
        <taxon>Actinomycetes</taxon>
        <taxon>Kitasatosporales</taxon>
        <taxon>Streptomycetaceae</taxon>
        <taxon>Streptomyces</taxon>
    </lineage>
</organism>
<sequence length="239" mass="25104">MSSPSVFAEATEALAAGVLGAFDGTEDAVRPARYVDDSSDPLAALAAIRVLGADVLAPHLLAGRPFLAEDAAVMAKAFDAFPAADSTEEATVAWRDWAAAQLLSVAAKDPAPHRPAPAAGTVTDSTDWRPWSVRMSQLAPLATTGLDGPVHDAARTGALPLSRGVTRSLLRRDFPTAARLVRWLAWLRYEGVELPLDPALAAEHIWLVGGAGPRTALDLVIARHLLGARPGTGEKAERT</sequence>
<protein>
    <submittedName>
        <fullName evidence="1">Uncharacterized protein</fullName>
    </submittedName>
</protein>
<keyword evidence="2" id="KW-1185">Reference proteome</keyword>
<evidence type="ECO:0000313" key="2">
    <source>
        <dbReference type="Proteomes" id="UP000326178"/>
    </source>
</evidence>
<dbReference type="RefSeq" id="WP_150486660.1">
    <property type="nucleotide sequence ID" value="NZ_BMUV01000007.1"/>
</dbReference>
<dbReference type="Proteomes" id="UP000326178">
    <property type="component" value="Chromosome"/>
</dbReference>
<dbReference type="AlphaFoldDB" id="A0A5J6F8K8"/>
<proteinExistence type="predicted"/>
<dbReference type="OrthoDB" id="3681656at2"/>
<evidence type="ECO:0000313" key="1">
    <source>
        <dbReference type="EMBL" id="QEU71295.1"/>
    </source>
</evidence>
<accession>A0A5J6F8K8</accession>
<name>A0A5J6F8K8_9ACTN</name>